<protein>
    <submittedName>
        <fullName evidence="2">Uncharacterized protein</fullName>
    </submittedName>
</protein>
<gene>
    <name evidence="2" type="ORF">PMAYCL1PPCAC_04221</name>
</gene>
<comment type="caution">
    <text evidence="2">The sequence shown here is derived from an EMBL/GenBank/DDBJ whole genome shotgun (WGS) entry which is preliminary data.</text>
</comment>
<dbReference type="EMBL" id="BTRK01000001">
    <property type="protein sequence ID" value="GMR34026.1"/>
    <property type="molecule type" value="Genomic_DNA"/>
</dbReference>
<evidence type="ECO:0000256" key="1">
    <source>
        <dbReference type="SAM" id="SignalP"/>
    </source>
</evidence>
<accession>A0AAN5CAJ9</accession>
<feature type="signal peptide" evidence="1">
    <location>
        <begin position="1"/>
        <end position="33"/>
    </location>
</feature>
<evidence type="ECO:0000313" key="3">
    <source>
        <dbReference type="Proteomes" id="UP001328107"/>
    </source>
</evidence>
<organism evidence="2 3">
    <name type="scientific">Pristionchus mayeri</name>
    <dbReference type="NCBI Taxonomy" id="1317129"/>
    <lineage>
        <taxon>Eukaryota</taxon>
        <taxon>Metazoa</taxon>
        <taxon>Ecdysozoa</taxon>
        <taxon>Nematoda</taxon>
        <taxon>Chromadorea</taxon>
        <taxon>Rhabditida</taxon>
        <taxon>Rhabditina</taxon>
        <taxon>Diplogasteromorpha</taxon>
        <taxon>Diplogasteroidea</taxon>
        <taxon>Neodiplogasteridae</taxon>
        <taxon>Pristionchus</taxon>
    </lineage>
</organism>
<feature type="non-terminal residue" evidence="2">
    <location>
        <position position="1"/>
    </location>
</feature>
<dbReference type="AlphaFoldDB" id="A0AAN5CAJ9"/>
<feature type="chain" id="PRO_5043013997" evidence="1">
    <location>
        <begin position="34"/>
        <end position="180"/>
    </location>
</feature>
<sequence length="180" mass="19870">ISTLSLSSPAMSSSLTVVLLCSAALLLLGPAFPVENTVSDEYQPDLTIYAEAGTLVTVHSATSIPYFEAENGASYILLNSTSPTTVLSLQASAERNDLKNFKRMRMTITDGTNIRMSMLEMNMDKACTQEKGELKQCKIPIRLVGQWRDVRKGMVHPIKIVAITREDQTLFNLRMSIKIV</sequence>
<keyword evidence="3" id="KW-1185">Reference proteome</keyword>
<dbReference type="Proteomes" id="UP001328107">
    <property type="component" value="Unassembled WGS sequence"/>
</dbReference>
<proteinExistence type="predicted"/>
<reference evidence="3" key="1">
    <citation type="submission" date="2022-10" db="EMBL/GenBank/DDBJ databases">
        <title>Genome assembly of Pristionchus species.</title>
        <authorList>
            <person name="Yoshida K."/>
            <person name="Sommer R.J."/>
        </authorList>
    </citation>
    <scope>NUCLEOTIDE SEQUENCE [LARGE SCALE GENOMIC DNA]</scope>
    <source>
        <strain evidence="3">RS5460</strain>
    </source>
</reference>
<evidence type="ECO:0000313" key="2">
    <source>
        <dbReference type="EMBL" id="GMR34026.1"/>
    </source>
</evidence>
<name>A0AAN5CAJ9_9BILA</name>
<keyword evidence="1" id="KW-0732">Signal</keyword>